<dbReference type="Proteomes" id="UP001171751">
    <property type="component" value="Unassembled WGS sequence"/>
</dbReference>
<accession>A0AA43UA04</accession>
<evidence type="ECO:0000313" key="4">
    <source>
        <dbReference type="Proteomes" id="UP001171751"/>
    </source>
</evidence>
<evidence type="ECO:0000313" key="3">
    <source>
        <dbReference type="EMBL" id="MDO5456713.1"/>
    </source>
</evidence>
<keyword evidence="2" id="KW-1133">Transmembrane helix</keyword>
<protein>
    <submittedName>
        <fullName evidence="3">Uncharacterized protein</fullName>
    </submittedName>
</protein>
<feature type="transmembrane region" description="Helical" evidence="2">
    <location>
        <begin position="69"/>
        <end position="89"/>
    </location>
</feature>
<feature type="compositionally biased region" description="Basic residues" evidence="1">
    <location>
        <begin position="1"/>
        <end position="16"/>
    </location>
</feature>
<name>A0AA43UA04_9LACT</name>
<keyword evidence="2" id="KW-0812">Transmembrane</keyword>
<proteinExistence type="predicted"/>
<evidence type="ECO:0000256" key="1">
    <source>
        <dbReference type="SAM" id="MobiDB-lite"/>
    </source>
</evidence>
<dbReference type="AlphaFoldDB" id="A0AA43UA04"/>
<comment type="caution">
    <text evidence="3">The sequence shown here is derived from an EMBL/GenBank/DDBJ whole genome shotgun (WGS) entry which is preliminary data.</text>
</comment>
<feature type="compositionally biased region" description="Acidic residues" evidence="1">
    <location>
        <begin position="32"/>
        <end position="43"/>
    </location>
</feature>
<evidence type="ECO:0000256" key="2">
    <source>
        <dbReference type="SAM" id="Phobius"/>
    </source>
</evidence>
<keyword evidence="2" id="KW-0472">Membrane</keyword>
<gene>
    <name evidence="3" type="ORF">Q4F26_00065</name>
</gene>
<dbReference type="EMBL" id="JAUNQW010000001">
    <property type="protein sequence ID" value="MDO5456713.1"/>
    <property type="molecule type" value="Genomic_DNA"/>
</dbReference>
<reference evidence="3" key="1">
    <citation type="submission" date="2023-07" db="EMBL/GenBank/DDBJ databases">
        <title>Between Cages and Wild: Unraveling the Impact of Captivity on Animal Microbiomes and Antimicrobial Resistance.</title>
        <authorList>
            <person name="Schmartz G.P."/>
            <person name="Rehner J."/>
            <person name="Schuff M.J."/>
            <person name="Becker S.L."/>
            <person name="Kravczyk M."/>
            <person name="Gurevich A."/>
            <person name="Francke R."/>
            <person name="Mueller R."/>
            <person name="Keller V."/>
            <person name="Keller A."/>
        </authorList>
    </citation>
    <scope>NUCLEOTIDE SEQUENCE</scope>
    <source>
        <strain evidence="3">S39M_St_73</strain>
    </source>
</reference>
<organism evidence="3 4">
    <name type="scientific">Atopococcus tabaci</name>
    <dbReference type="NCBI Taxonomy" id="269774"/>
    <lineage>
        <taxon>Bacteria</taxon>
        <taxon>Bacillati</taxon>
        <taxon>Bacillota</taxon>
        <taxon>Bacilli</taxon>
        <taxon>Lactobacillales</taxon>
        <taxon>Carnobacteriaceae</taxon>
        <taxon>Atopococcus</taxon>
    </lineage>
</organism>
<feature type="region of interest" description="Disordered" evidence="1">
    <location>
        <begin position="1"/>
        <end position="59"/>
    </location>
</feature>
<keyword evidence="4" id="KW-1185">Reference proteome</keyword>
<feature type="compositionally biased region" description="Basic and acidic residues" evidence="1">
    <location>
        <begin position="17"/>
        <end position="31"/>
    </location>
</feature>
<sequence length="93" mass="10734">MKEKKKRNQHILQNRKKSIDEKEETVKKPPQETEDQTPEDTSDSDSWTGGFTDEELDETMDPFSGKNCFFQLIYLIIILGALILVILYVTGIL</sequence>